<name>A0A1L0FNC8_9ASCO</name>
<feature type="compositionally biased region" description="Low complexity" evidence="3">
    <location>
        <begin position="31"/>
        <end position="43"/>
    </location>
</feature>
<evidence type="ECO:0000256" key="2">
    <source>
        <dbReference type="ARBA" id="ARBA00022483"/>
    </source>
</evidence>
<dbReference type="GO" id="GO:0019905">
    <property type="term" value="F:syntaxin binding"/>
    <property type="evidence" value="ECO:0007669"/>
    <property type="project" value="TreeGrafter"/>
</dbReference>
<accession>A0A1L0FNC8</accession>
<dbReference type="SUPFAM" id="SSF50978">
    <property type="entry name" value="WD40 repeat-like"/>
    <property type="match status" value="1"/>
</dbReference>
<gene>
    <name evidence="5" type="ORF">HGUI_03270</name>
</gene>
<dbReference type="GO" id="GO:0005096">
    <property type="term" value="F:GTPase activator activity"/>
    <property type="evidence" value="ECO:0007669"/>
    <property type="project" value="TreeGrafter"/>
</dbReference>
<dbReference type="Proteomes" id="UP000183365">
    <property type="component" value="Unassembled WGS sequence"/>
</dbReference>
<feature type="domain" description="Lethal giant larvae (Lgl)-like C-terminal" evidence="4">
    <location>
        <begin position="560"/>
        <end position="954"/>
    </location>
</feature>
<evidence type="ECO:0000259" key="4">
    <source>
        <dbReference type="Pfam" id="PF08596"/>
    </source>
</evidence>
<dbReference type="GO" id="GO:0045159">
    <property type="term" value="F:myosin II binding"/>
    <property type="evidence" value="ECO:0007669"/>
    <property type="project" value="TreeGrafter"/>
</dbReference>
<dbReference type="InterPro" id="IPR013905">
    <property type="entry name" value="Lgl_C_dom"/>
</dbReference>
<dbReference type="GO" id="GO:0006893">
    <property type="term" value="P:Golgi to plasma membrane transport"/>
    <property type="evidence" value="ECO:0007669"/>
    <property type="project" value="TreeGrafter"/>
</dbReference>
<evidence type="ECO:0000313" key="5">
    <source>
        <dbReference type="EMBL" id="SGZ41070.1"/>
    </source>
</evidence>
<dbReference type="AlphaFoldDB" id="A0A1L0FNC8"/>
<dbReference type="PANTHER" id="PTHR10241:SF25">
    <property type="entry name" value="TOMOSYN, ISOFORM C"/>
    <property type="match status" value="1"/>
</dbReference>
<organism evidence="5 6">
    <name type="scientific">Hanseniaspora guilliermondii</name>
    <dbReference type="NCBI Taxonomy" id="56406"/>
    <lineage>
        <taxon>Eukaryota</taxon>
        <taxon>Fungi</taxon>
        <taxon>Dikarya</taxon>
        <taxon>Ascomycota</taxon>
        <taxon>Saccharomycotina</taxon>
        <taxon>Saccharomycetes</taxon>
        <taxon>Saccharomycodales</taxon>
        <taxon>Saccharomycodaceae</taxon>
        <taxon>Hanseniaspora</taxon>
    </lineage>
</organism>
<keyword evidence="2" id="KW-0268">Exocytosis</keyword>
<dbReference type="InterPro" id="IPR011047">
    <property type="entry name" value="Quinoprotein_ADH-like_sf"/>
</dbReference>
<reference evidence="6" key="1">
    <citation type="submission" date="2016-11" db="EMBL/GenBank/DDBJ databases">
        <authorList>
            <person name="Guldener U."/>
        </authorList>
    </citation>
    <scope>NUCLEOTIDE SEQUENCE [LARGE SCALE GENOMIC DNA]</scope>
</reference>
<evidence type="ECO:0000256" key="1">
    <source>
        <dbReference type="ARBA" id="ARBA00008070"/>
    </source>
</evidence>
<dbReference type="SMART" id="SM00320">
    <property type="entry name" value="WD40"/>
    <property type="match status" value="4"/>
</dbReference>
<keyword evidence="6" id="KW-1185">Reference proteome</keyword>
<dbReference type="OrthoDB" id="19944at2759"/>
<feature type="compositionally biased region" description="Low complexity" evidence="3">
    <location>
        <begin position="12"/>
        <end position="22"/>
    </location>
</feature>
<dbReference type="SUPFAM" id="SSF50998">
    <property type="entry name" value="Quinoprotein alcohol dehydrogenase-like"/>
    <property type="match status" value="1"/>
</dbReference>
<dbReference type="PANTHER" id="PTHR10241">
    <property type="entry name" value="LETHAL 2 GIANT LARVAE PROTEIN"/>
    <property type="match status" value="1"/>
</dbReference>
<dbReference type="Gene3D" id="2.130.10.10">
    <property type="entry name" value="YVTN repeat-like/Quinoprotein amine dehydrogenase"/>
    <property type="match status" value="1"/>
</dbReference>
<protein>
    <submittedName>
        <fullName evidence="5">Related to Lethal(2) giant larvae protein homolog SRO7</fullName>
    </submittedName>
</protein>
<dbReference type="VEuPathDB" id="FungiDB:HGUI_03270"/>
<dbReference type="InterPro" id="IPR015943">
    <property type="entry name" value="WD40/YVTN_repeat-like_dom_sf"/>
</dbReference>
<dbReference type="InterPro" id="IPR036322">
    <property type="entry name" value="WD40_repeat_dom_sf"/>
</dbReference>
<proteinExistence type="inferred from homology"/>
<dbReference type="EMBL" id="FQNF01000077">
    <property type="protein sequence ID" value="SGZ41070.1"/>
    <property type="molecule type" value="Genomic_DNA"/>
</dbReference>
<evidence type="ECO:0000256" key="3">
    <source>
        <dbReference type="SAM" id="MobiDB-lite"/>
    </source>
</evidence>
<comment type="similarity">
    <text evidence="1">Belongs to the WD repeat L(2)GL family.</text>
</comment>
<sequence length="1060" mass="117611">MFKSFKLKKNSNKTTSEQSSNVEQEKKKKSNNSFFSTPSISSSGATNSLGSIINNSNSSLGKRLKLFQISHYGLEGIITHMAYDQPQSLLAVSTSLNELVIYGKNQVEAHINLDFNRLYKHDGNDLHVNIVKLQFVKGIYLIVSDSKSSIHVVSILSNKVLTSFYAPGKITALESDPTLSWILVGLEDGTVKAYDVDKDFLSEFTIKNIQRSDIFSNFPISPVNSITWNPRNIGQVLISYDNVTILYNLLEKNYKMQYIYEIPPGAPGGGYNSQNINEVRFPKTIKSIFHPNGLHMMTLHLDNSMVFWDLNTGKLILARNLYDVKVNKPGTKLSIDPKTTPTSPIKDVKWISAESSEYTQLLVVGGDLGSNDPHTLSIIDLGGTPLYSVSTYEKMKSYYGIKNNQKILSLNTEHKMIEILSIPRSSPFYHGEHNPGILLILYDNGLLDTMLYPSGKLTFKSSLLPQSLSWIRPFANLSTGISVPSKIWIGMMHSTYNKDSLLKGGVTKNVKTRKLDGYRSVIITCHENGSIRLFDGSHSELMETSVFDINLSNVLNTKVVANHVSYASFVSELAVACKDTGDVCLFKFDTNKYYQQELTAEFARFRISPMNNDLIIDISHRSPPNQRDGFMPQSVVHAKAGEVSCLKASNIGFVCIGYSNGSLMVIDKRGPAVIFFYNIKDVIQSTNNTFTPGEVVTSAQFGIMQVNTDSFSSIVLSCGTSNGNLLQFKIVPGVTGRFTVNLIQVLPLMSSSISNIFYVEEETFGMSKNLVDNPMLFSDLSKGKVYKGKVILVSHEGTIISLSQGNKTQTKSYKSKRIATSNIISVSYINSKSQNVHGTALVSLLMDKSLVINSTSNLDEIKSFNLTLDMSLKNMYNSKILENGDILLRTGDNMCYLYSIVEGLLTEKTKINDQLYQVGVKIPVRPYYNTLQWARGDQTCTSKDIDELLGGGMRYNRLTSKYEESTIANNSLSNKGEYGRKISDGKFDLENHSYTPPVRGGARHGYSYTQAFSKAFENGVDGLETKINDYASQAGQTISDSLETGSKELGKSLFKSGFGL</sequence>
<dbReference type="InterPro" id="IPR001680">
    <property type="entry name" value="WD40_rpt"/>
</dbReference>
<feature type="compositionally biased region" description="Basic residues" evidence="3">
    <location>
        <begin position="1"/>
        <end position="11"/>
    </location>
</feature>
<feature type="region of interest" description="Disordered" evidence="3">
    <location>
        <begin position="1"/>
        <end position="43"/>
    </location>
</feature>
<dbReference type="GO" id="GO:0006887">
    <property type="term" value="P:exocytosis"/>
    <property type="evidence" value="ECO:0007669"/>
    <property type="project" value="UniProtKB-KW"/>
</dbReference>
<dbReference type="GO" id="GO:0005886">
    <property type="term" value="C:plasma membrane"/>
    <property type="evidence" value="ECO:0007669"/>
    <property type="project" value="TreeGrafter"/>
</dbReference>
<dbReference type="Pfam" id="PF08596">
    <property type="entry name" value="Lgl_C"/>
    <property type="match status" value="1"/>
</dbReference>
<evidence type="ECO:0000313" key="6">
    <source>
        <dbReference type="Proteomes" id="UP000183365"/>
    </source>
</evidence>
<dbReference type="GO" id="GO:0005737">
    <property type="term" value="C:cytoplasm"/>
    <property type="evidence" value="ECO:0007669"/>
    <property type="project" value="TreeGrafter"/>
</dbReference>